<proteinExistence type="inferred from homology"/>
<dbReference type="EMBL" id="BRYA01000088">
    <property type="protein sequence ID" value="GMI38573.1"/>
    <property type="molecule type" value="Genomic_DNA"/>
</dbReference>
<accession>A0A9W7GB27</accession>
<dbReference type="AlphaFoldDB" id="A0A9W7GB27"/>
<comment type="function">
    <text evidence="7">Catalyzes the rate-limiting step of the oxidative pentose-phosphate pathway, which represents a route for the dissimilation of carbohydrates besides glycolysis.</text>
</comment>
<dbReference type="InterPro" id="IPR022675">
    <property type="entry name" value="G6P_DH_C"/>
</dbReference>
<evidence type="ECO:0000313" key="10">
    <source>
        <dbReference type="EMBL" id="GMI38573.1"/>
    </source>
</evidence>
<evidence type="ECO:0000256" key="1">
    <source>
        <dbReference type="ARBA" id="ARBA00004937"/>
    </source>
</evidence>
<dbReference type="InterPro" id="IPR022674">
    <property type="entry name" value="G6P_DH_NAD-bd"/>
</dbReference>
<dbReference type="HAMAP" id="MF_00966">
    <property type="entry name" value="G6PD"/>
    <property type="match status" value="1"/>
</dbReference>
<keyword evidence="11" id="KW-1185">Reference proteome</keyword>
<feature type="domain" description="Glucose-6-phosphate dehydrogenase C-terminal" evidence="9">
    <location>
        <begin position="232"/>
        <end position="516"/>
    </location>
</feature>
<evidence type="ECO:0000313" key="11">
    <source>
        <dbReference type="Proteomes" id="UP001165065"/>
    </source>
</evidence>
<dbReference type="Pfam" id="PF02781">
    <property type="entry name" value="G6PD_C"/>
    <property type="match status" value="1"/>
</dbReference>
<dbReference type="InterPro" id="IPR001282">
    <property type="entry name" value="G6P_DH"/>
</dbReference>
<evidence type="ECO:0000256" key="7">
    <source>
        <dbReference type="RuleBase" id="RU362120"/>
    </source>
</evidence>
<dbReference type="OrthoDB" id="60984at2759"/>
<dbReference type="PRINTS" id="PR00079">
    <property type="entry name" value="G6PDHDRGNASE"/>
</dbReference>
<evidence type="ECO:0000259" key="9">
    <source>
        <dbReference type="Pfam" id="PF02781"/>
    </source>
</evidence>
<name>A0A9W7GB27_9STRA</name>
<dbReference type="PROSITE" id="PS00069">
    <property type="entry name" value="G6P_DEHYDROGENASE"/>
    <property type="match status" value="1"/>
</dbReference>
<dbReference type="PANTHER" id="PTHR23429:SF0">
    <property type="entry name" value="GLUCOSE-6-PHOSPHATE 1-DEHYDROGENASE"/>
    <property type="match status" value="1"/>
</dbReference>
<keyword evidence="4 7" id="KW-0521">NADP</keyword>
<dbReference type="Proteomes" id="UP001165065">
    <property type="component" value="Unassembled WGS sequence"/>
</dbReference>
<dbReference type="PANTHER" id="PTHR23429">
    <property type="entry name" value="GLUCOSE-6-PHOSPHATE 1-DEHYDROGENASE G6PD"/>
    <property type="match status" value="1"/>
</dbReference>
<evidence type="ECO:0000256" key="6">
    <source>
        <dbReference type="ARBA" id="ARBA00023277"/>
    </source>
</evidence>
<feature type="domain" description="Glucose-6-phosphate dehydrogenase NAD-binding" evidence="8">
    <location>
        <begin position="151"/>
        <end position="230"/>
    </location>
</feature>
<dbReference type="Gene3D" id="3.40.50.720">
    <property type="entry name" value="NAD(P)-binding Rossmann-like Domain"/>
    <property type="match status" value="1"/>
</dbReference>
<gene>
    <name evidence="10" type="ORF">TrCOL_g1723</name>
</gene>
<dbReference type="GO" id="GO:0006006">
    <property type="term" value="P:glucose metabolic process"/>
    <property type="evidence" value="ECO:0007669"/>
    <property type="project" value="UniProtKB-KW"/>
</dbReference>
<sequence length="536" mass="60391">MTSPITAVVSNEDWHYSPLTVVVIGASGDLAKKKTYPSLLSLYAGGLLPKEVQVRGYARSAKTNEQFRDGLRPYLEKTAVEKGVGTEVLEGFLEKCFYAYGGSYDDLEAFERLEGEIRGFEAQASIADPPILFNLGFESSNPKPTSSPTPKCCNRLFYFAIPANVFVSAGNAIKSKCMSTGGGFTRIIVEKPFGHDLDSCNELTQALAKNFDESHLYRIDHYLGKEMVQNLMIMRFGNVWFERLWSRTDVAAVLLTFKEPFGTDGRGGYFDKYGIIRDILQNHLLQVLTLVCMEPPGKVDGEDGGEDIRNCKVNVLKCIPEIKVEDCVLGQYEGYHDDPTVTDKSSTTPTFAAIRMFVNTPRWHGVPFILKAGKALDERKAEVRIQFKDAPAAEFMFSSPCPRNELVIRLQPREAIYMKTNVKTPGFSSQPIQSELEVDYISRFNNEHAPDAYTRLILDVLRGRTAGFVRNDELVESWKIFTPLLHKIEKDRIPPLRYEKGTRGPSVQDEVVEKWGYVRNAEYVYYNGKVLPKSKI</sequence>
<dbReference type="Gene3D" id="3.30.360.10">
    <property type="entry name" value="Dihydrodipicolinate Reductase, domain 2"/>
    <property type="match status" value="1"/>
</dbReference>
<organism evidence="10 11">
    <name type="scientific">Triparma columacea</name>
    <dbReference type="NCBI Taxonomy" id="722753"/>
    <lineage>
        <taxon>Eukaryota</taxon>
        <taxon>Sar</taxon>
        <taxon>Stramenopiles</taxon>
        <taxon>Ochrophyta</taxon>
        <taxon>Bolidophyceae</taxon>
        <taxon>Parmales</taxon>
        <taxon>Triparmaceae</taxon>
        <taxon>Triparma</taxon>
    </lineage>
</organism>
<dbReference type="NCBIfam" id="TIGR00871">
    <property type="entry name" value="zwf"/>
    <property type="match status" value="1"/>
</dbReference>
<dbReference type="GO" id="GO:0050661">
    <property type="term" value="F:NADP binding"/>
    <property type="evidence" value="ECO:0007669"/>
    <property type="project" value="InterPro"/>
</dbReference>
<evidence type="ECO:0000256" key="3">
    <source>
        <dbReference type="ARBA" id="ARBA00022526"/>
    </source>
</evidence>
<dbReference type="EC" id="1.1.1.49" evidence="7"/>
<dbReference type="InterPro" id="IPR019796">
    <property type="entry name" value="G6P_DH_AS"/>
</dbReference>
<comment type="caution">
    <text evidence="10">The sequence shown here is derived from an EMBL/GenBank/DDBJ whole genome shotgun (WGS) entry which is preliminary data.</text>
</comment>
<evidence type="ECO:0000256" key="4">
    <source>
        <dbReference type="ARBA" id="ARBA00022857"/>
    </source>
</evidence>
<dbReference type="SUPFAM" id="SSF51735">
    <property type="entry name" value="NAD(P)-binding Rossmann-fold domains"/>
    <property type="match status" value="1"/>
</dbReference>
<feature type="domain" description="Glucose-6-phosphate dehydrogenase NAD-binding" evidence="8">
    <location>
        <begin position="22"/>
        <end position="123"/>
    </location>
</feature>
<dbReference type="PIRSF" id="PIRSF000110">
    <property type="entry name" value="G6PD"/>
    <property type="match status" value="1"/>
</dbReference>
<comment type="similarity">
    <text evidence="2 7">Belongs to the glucose-6-phosphate dehydrogenase family.</text>
</comment>
<reference evidence="11" key="1">
    <citation type="journal article" date="2023" name="Commun. Biol.">
        <title>Genome analysis of Parmales, the sister group of diatoms, reveals the evolutionary specialization of diatoms from phago-mixotrophs to photoautotrophs.</title>
        <authorList>
            <person name="Ban H."/>
            <person name="Sato S."/>
            <person name="Yoshikawa S."/>
            <person name="Yamada K."/>
            <person name="Nakamura Y."/>
            <person name="Ichinomiya M."/>
            <person name="Sato N."/>
            <person name="Blanc-Mathieu R."/>
            <person name="Endo H."/>
            <person name="Kuwata A."/>
            <person name="Ogata H."/>
        </authorList>
    </citation>
    <scope>NUCLEOTIDE SEQUENCE [LARGE SCALE GENOMIC DNA]</scope>
</reference>
<dbReference type="Pfam" id="PF00479">
    <property type="entry name" value="G6PD_N"/>
    <property type="match status" value="2"/>
</dbReference>
<dbReference type="InterPro" id="IPR036291">
    <property type="entry name" value="NAD(P)-bd_dom_sf"/>
</dbReference>
<keyword evidence="3 7" id="KW-0313">Glucose metabolism</keyword>
<dbReference type="GO" id="GO:0009051">
    <property type="term" value="P:pentose-phosphate shunt, oxidative branch"/>
    <property type="evidence" value="ECO:0007669"/>
    <property type="project" value="TreeGrafter"/>
</dbReference>
<comment type="catalytic activity">
    <reaction evidence="7">
        <text>D-glucose 6-phosphate + NADP(+) = 6-phospho-D-glucono-1,5-lactone + NADPH + H(+)</text>
        <dbReference type="Rhea" id="RHEA:15841"/>
        <dbReference type="ChEBI" id="CHEBI:15378"/>
        <dbReference type="ChEBI" id="CHEBI:57783"/>
        <dbReference type="ChEBI" id="CHEBI:57955"/>
        <dbReference type="ChEBI" id="CHEBI:58349"/>
        <dbReference type="ChEBI" id="CHEBI:61548"/>
        <dbReference type="EC" id="1.1.1.49"/>
    </reaction>
</comment>
<keyword evidence="6 7" id="KW-0119">Carbohydrate metabolism</keyword>
<keyword evidence="5 7" id="KW-0560">Oxidoreductase</keyword>
<evidence type="ECO:0000259" key="8">
    <source>
        <dbReference type="Pfam" id="PF00479"/>
    </source>
</evidence>
<evidence type="ECO:0000256" key="5">
    <source>
        <dbReference type="ARBA" id="ARBA00023002"/>
    </source>
</evidence>
<evidence type="ECO:0000256" key="2">
    <source>
        <dbReference type="ARBA" id="ARBA00009975"/>
    </source>
</evidence>
<dbReference type="SUPFAM" id="SSF55347">
    <property type="entry name" value="Glyceraldehyde-3-phosphate dehydrogenase-like, C-terminal domain"/>
    <property type="match status" value="1"/>
</dbReference>
<protein>
    <recommendedName>
        <fullName evidence="7">Glucose-6-phosphate 1-dehydrogenase</fullName>
        <ecNumber evidence="7">1.1.1.49</ecNumber>
    </recommendedName>
</protein>
<comment type="pathway">
    <text evidence="1 7">Carbohydrate degradation; pentose phosphate pathway; D-ribulose 5-phosphate from D-glucose 6-phosphate (oxidative stage): step 1/3.</text>
</comment>
<dbReference type="GO" id="GO:0004345">
    <property type="term" value="F:glucose-6-phosphate dehydrogenase activity"/>
    <property type="evidence" value="ECO:0007669"/>
    <property type="project" value="UniProtKB-EC"/>
</dbReference>